<feature type="compositionally biased region" description="Basic and acidic residues" evidence="2">
    <location>
        <begin position="230"/>
        <end position="263"/>
    </location>
</feature>
<dbReference type="InterPro" id="IPR042277">
    <property type="entry name" value="IST1-like"/>
</dbReference>
<feature type="compositionally biased region" description="Basic and acidic residues" evidence="2">
    <location>
        <begin position="457"/>
        <end position="481"/>
    </location>
</feature>
<feature type="compositionally biased region" description="Basic and acidic residues" evidence="2">
    <location>
        <begin position="534"/>
        <end position="543"/>
    </location>
</feature>
<feature type="region of interest" description="Disordered" evidence="2">
    <location>
        <begin position="296"/>
        <end position="327"/>
    </location>
</feature>
<comment type="similarity">
    <text evidence="1">Belongs to the IST1 family.</text>
</comment>
<feature type="compositionally biased region" description="Basic and acidic residues" evidence="2">
    <location>
        <begin position="368"/>
        <end position="387"/>
    </location>
</feature>
<dbReference type="Pfam" id="PF03398">
    <property type="entry name" value="Ist1"/>
    <property type="match status" value="1"/>
</dbReference>
<feature type="compositionally biased region" description="Polar residues" evidence="2">
    <location>
        <begin position="549"/>
        <end position="561"/>
    </location>
</feature>
<dbReference type="FunFam" id="1.20.1260.60:FF:000002">
    <property type="entry name" value="Vacuolar protein sorting-associated protein IST1"/>
    <property type="match status" value="1"/>
</dbReference>
<dbReference type="InterPro" id="IPR005061">
    <property type="entry name" value="Ist1"/>
</dbReference>
<evidence type="ECO:0000256" key="1">
    <source>
        <dbReference type="ARBA" id="ARBA00005536"/>
    </source>
</evidence>
<feature type="region of interest" description="Disordered" evidence="2">
    <location>
        <begin position="230"/>
        <end position="278"/>
    </location>
</feature>
<feature type="compositionally biased region" description="Basic and acidic residues" evidence="2">
    <location>
        <begin position="395"/>
        <end position="426"/>
    </location>
</feature>
<organism evidence="3 4">
    <name type="scientific">Arabis nemorensis</name>
    <dbReference type="NCBI Taxonomy" id="586526"/>
    <lineage>
        <taxon>Eukaryota</taxon>
        <taxon>Viridiplantae</taxon>
        <taxon>Streptophyta</taxon>
        <taxon>Embryophyta</taxon>
        <taxon>Tracheophyta</taxon>
        <taxon>Spermatophyta</taxon>
        <taxon>Magnoliopsida</taxon>
        <taxon>eudicotyledons</taxon>
        <taxon>Gunneridae</taxon>
        <taxon>Pentapetalae</taxon>
        <taxon>rosids</taxon>
        <taxon>malvids</taxon>
        <taxon>Brassicales</taxon>
        <taxon>Brassicaceae</taxon>
        <taxon>Arabideae</taxon>
        <taxon>Arabis</taxon>
    </lineage>
</organism>
<comment type="caution">
    <text evidence="3">The sequence shown here is derived from an EMBL/GenBank/DDBJ whole genome shotgun (WGS) entry which is preliminary data.</text>
</comment>
<proteinExistence type="inferred from homology"/>
<dbReference type="OrthoDB" id="29853at2759"/>
<dbReference type="AlphaFoldDB" id="A0A565CAW3"/>
<evidence type="ECO:0008006" key="5">
    <source>
        <dbReference type="Google" id="ProtNLM"/>
    </source>
</evidence>
<dbReference type="Gene3D" id="1.20.1260.60">
    <property type="entry name" value="Vacuolar protein sorting-associated protein Ist1"/>
    <property type="match status" value="1"/>
</dbReference>
<keyword evidence="4" id="KW-1185">Reference proteome</keyword>
<evidence type="ECO:0000313" key="4">
    <source>
        <dbReference type="Proteomes" id="UP000489600"/>
    </source>
</evidence>
<evidence type="ECO:0000313" key="3">
    <source>
        <dbReference type="EMBL" id="VVB10690.1"/>
    </source>
</evidence>
<dbReference type="GO" id="GO:0015031">
    <property type="term" value="P:protein transport"/>
    <property type="evidence" value="ECO:0007669"/>
    <property type="project" value="InterPro"/>
</dbReference>
<dbReference type="EMBL" id="CABITT030000007">
    <property type="protein sequence ID" value="VVB10690.1"/>
    <property type="molecule type" value="Genomic_DNA"/>
</dbReference>
<reference evidence="3" key="1">
    <citation type="submission" date="2019-07" db="EMBL/GenBank/DDBJ databases">
        <authorList>
            <person name="Dittberner H."/>
        </authorList>
    </citation>
    <scope>NUCLEOTIDE SEQUENCE [LARGE SCALE GENOMIC DNA]</scope>
</reference>
<dbReference type="Proteomes" id="UP000489600">
    <property type="component" value="Unassembled WGS sequence"/>
</dbReference>
<dbReference type="PANTHER" id="PTHR12161:SF14">
    <property type="entry name" value="REGULATOR OF VPS4 ACTIVITY IN THE MVB PATHWAY PROTEIN"/>
    <property type="match status" value="1"/>
</dbReference>
<feature type="compositionally biased region" description="Basic residues" evidence="2">
    <location>
        <begin position="491"/>
        <end position="501"/>
    </location>
</feature>
<feature type="compositionally biased region" description="Basic and acidic residues" evidence="2">
    <location>
        <begin position="340"/>
        <end position="357"/>
    </location>
</feature>
<accession>A0A565CAW3</accession>
<sequence>MFDGLLGRGFAPKGKPLIKLTKNRIDVLRRKRNATIRFLKKDLADLISNGLDLNAYNRASGLLDELRHLWNLDFVEKTCDFVYKNLSTMQKIAECPEDCREAVSSLMFAASGFSELPELRELRQMFHERYADSLVLFVNQELVESMSSKPFSLEKKVKLMEDVALEFSIRWDPKDFEKKIARQNSSSIKETPKSNFDKYKLVDKNMAMPKREVHEPIFTDGDTIVMKLKRENQHGITPKERWDNVRRSSRSESKENKAERKEFCLQSKQESSRERHEPIFNEGDTIVMKIKRENGHQNGEADAWPKKTDVIASETPKPSSTKKPDKLVLGFKQESFFQGYKHEIHEEHAPLKAEDNISRPPKPSSKSKRTESLDSVRRHRNDWESRDNAVLVGENTEKDSSSGNVKDGDHANPARKIEERESERMKSQIYKSLPPPYVKPSGKPKNDKAEASVYPKARFDGEEGNHPEIDKNVIRVERGNEADYDIDSQSLKRRSSRRKHILQSGDGDDDTRSRRKENSRKGLQVLIDDDEKDSEEKMMDKLLMHYSKKPSSYENNNVQQESKSRRSHLKKPECEEMMIHQPARSRSLPSEQWAGPSEPSKTFARASSFQPERSSEAKHVHPKLPNYDDLAARFAELKGR</sequence>
<dbReference type="PANTHER" id="PTHR12161">
    <property type="entry name" value="IST1 FAMILY MEMBER"/>
    <property type="match status" value="1"/>
</dbReference>
<feature type="region of interest" description="Disordered" evidence="2">
    <location>
        <begin position="340"/>
        <end position="627"/>
    </location>
</feature>
<gene>
    <name evidence="3" type="ORF">ANE_LOCUS21134</name>
</gene>
<name>A0A565CAW3_9BRAS</name>
<evidence type="ECO:0000256" key="2">
    <source>
        <dbReference type="SAM" id="MobiDB-lite"/>
    </source>
</evidence>
<protein>
    <recommendedName>
        <fullName evidence="5">IST1-like protein</fullName>
    </recommendedName>
</protein>